<organism evidence="2 3">
    <name type="scientific">Penicillium atrosanguineum</name>
    <dbReference type="NCBI Taxonomy" id="1132637"/>
    <lineage>
        <taxon>Eukaryota</taxon>
        <taxon>Fungi</taxon>
        <taxon>Dikarya</taxon>
        <taxon>Ascomycota</taxon>
        <taxon>Pezizomycotina</taxon>
        <taxon>Eurotiomycetes</taxon>
        <taxon>Eurotiomycetidae</taxon>
        <taxon>Eurotiales</taxon>
        <taxon>Aspergillaceae</taxon>
        <taxon>Penicillium</taxon>
    </lineage>
</organism>
<evidence type="ECO:0000313" key="3">
    <source>
        <dbReference type="Proteomes" id="UP001147746"/>
    </source>
</evidence>
<reference evidence="2" key="1">
    <citation type="submission" date="2022-12" db="EMBL/GenBank/DDBJ databases">
        <authorList>
            <person name="Petersen C."/>
        </authorList>
    </citation>
    <scope>NUCLEOTIDE SEQUENCE</scope>
    <source>
        <strain evidence="2">IBT 21472</strain>
    </source>
</reference>
<evidence type="ECO:0000256" key="1">
    <source>
        <dbReference type="SAM" id="MobiDB-lite"/>
    </source>
</evidence>
<evidence type="ECO:0000313" key="2">
    <source>
        <dbReference type="EMBL" id="KAJ5318625.1"/>
    </source>
</evidence>
<dbReference type="EMBL" id="JAPZBO010000004">
    <property type="protein sequence ID" value="KAJ5318625.1"/>
    <property type="molecule type" value="Genomic_DNA"/>
</dbReference>
<gene>
    <name evidence="2" type="ORF">N7476_005045</name>
</gene>
<name>A0A9W9U5S5_9EURO</name>
<sequence length="315" mass="34650">MRLRNQVDTVRTRLLLYFLARFVDERCEGAQEIEVVSLLVSKGWISKVLQPFLEVHFHKWLAAGRVYVRLVELLGVGEGILIFLPLLGPSTWEQKCSLGTEQGDLIVSSLCTMGVPAEASVIRDDKRSGHAVVEEMMQHFFDQSPSNFVICDPSHGSAASQGGRRVRRPRSRLAKPRRTGRVPRSPPNPASHHRRPDNASSGSEFSWLADGVYSPSPAGLETPETASAQSEYCRVLPVDPRLEGTPRRRWCSPRRGDSATGGYAMRHSSAPHLSKGSPPTCNALCGECLCRAWASLGCGVQRATRLKLISLAIAK</sequence>
<feature type="region of interest" description="Disordered" evidence="1">
    <location>
        <begin position="152"/>
        <end position="206"/>
    </location>
</feature>
<protein>
    <submittedName>
        <fullName evidence="2">Uncharacterized protein</fullName>
    </submittedName>
</protein>
<keyword evidence="3" id="KW-1185">Reference proteome</keyword>
<comment type="caution">
    <text evidence="2">The sequence shown here is derived from an EMBL/GenBank/DDBJ whole genome shotgun (WGS) entry which is preliminary data.</text>
</comment>
<feature type="region of interest" description="Disordered" evidence="1">
    <location>
        <begin position="246"/>
        <end position="276"/>
    </location>
</feature>
<dbReference type="Proteomes" id="UP001147746">
    <property type="component" value="Unassembled WGS sequence"/>
</dbReference>
<accession>A0A9W9U5S5</accession>
<proteinExistence type="predicted"/>
<dbReference type="AlphaFoldDB" id="A0A9W9U5S5"/>
<feature type="compositionally biased region" description="Basic residues" evidence="1">
    <location>
        <begin position="164"/>
        <end position="181"/>
    </location>
</feature>
<reference evidence="2" key="2">
    <citation type="journal article" date="2023" name="IMA Fungus">
        <title>Comparative genomic study of the Penicillium genus elucidates a diverse pangenome and 15 lateral gene transfer events.</title>
        <authorList>
            <person name="Petersen C."/>
            <person name="Sorensen T."/>
            <person name="Nielsen M.R."/>
            <person name="Sondergaard T.E."/>
            <person name="Sorensen J.L."/>
            <person name="Fitzpatrick D.A."/>
            <person name="Frisvad J.C."/>
            <person name="Nielsen K.L."/>
        </authorList>
    </citation>
    <scope>NUCLEOTIDE SEQUENCE</scope>
    <source>
        <strain evidence="2">IBT 21472</strain>
    </source>
</reference>